<dbReference type="PROSITE" id="PS00061">
    <property type="entry name" value="ADH_SHORT"/>
    <property type="match status" value="1"/>
</dbReference>
<dbReference type="InterPro" id="IPR036291">
    <property type="entry name" value="NAD(P)-bd_dom_sf"/>
</dbReference>
<dbReference type="FunFam" id="3.40.50.720:FF:000084">
    <property type="entry name" value="Short-chain dehydrogenase reductase"/>
    <property type="match status" value="1"/>
</dbReference>
<keyword evidence="2" id="KW-0880">Kelch repeat</keyword>
<evidence type="ECO:0000256" key="1">
    <source>
        <dbReference type="ARBA" id="ARBA00006484"/>
    </source>
</evidence>
<keyword evidence="3" id="KW-0677">Repeat</keyword>
<dbReference type="Pfam" id="PF13561">
    <property type="entry name" value="adh_short_C2"/>
    <property type="match status" value="1"/>
</dbReference>
<dbReference type="PRINTS" id="PR00081">
    <property type="entry name" value="GDHRDH"/>
</dbReference>
<keyword evidence="5" id="KW-0560">Oxidoreductase</keyword>
<organism evidence="8 9">
    <name type="scientific">Rhizopus oryzae</name>
    <name type="common">Mucormycosis agent</name>
    <name type="synonym">Rhizopus arrhizus var. delemar</name>
    <dbReference type="NCBI Taxonomy" id="64495"/>
    <lineage>
        <taxon>Eukaryota</taxon>
        <taxon>Fungi</taxon>
        <taxon>Fungi incertae sedis</taxon>
        <taxon>Mucoromycota</taxon>
        <taxon>Mucoromycotina</taxon>
        <taxon>Mucoromycetes</taxon>
        <taxon>Mucorales</taxon>
        <taxon>Mucorineae</taxon>
        <taxon>Rhizopodaceae</taxon>
        <taxon>Rhizopus</taxon>
    </lineage>
</organism>
<evidence type="ECO:0000256" key="3">
    <source>
        <dbReference type="ARBA" id="ARBA00022737"/>
    </source>
</evidence>
<dbReference type="OrthoDB" id="2363417at2759"/>
<dbReference type="Pfam" id="PF24981">
    <property type="entry name" value="Beta-prop_ATRN-LZTR1"/>
    <property type="match status" value="1"/>
</dbReference>
<dbReference type="InterPro" id="IPR002347">
    <property type="entry name" value="SDR_fam"/>
</dbReference>
<dbReference type="Gene3D" id="3.40.50.720">
    <property type="entry name" value="NAD(P)-binding Rossmann-like Domain"/>
    <property type="match status" value="1"/>
</dbReference>
<dbReference type="Gene3D" id="2.120.10.80">
    <property type="entry name" value="Kelch-type beta propeller"/>
    <property type="match status" value="1"/>
</dbReference>
<evidence type="ECO:0000256" key="2">
    <source>
        <dbReference type="ARBA" id="ARBA00022441"/>
    </source>
</evidence>
<dbReference type="Proteomes" id="UP000716291">
    <property type="component" value="Unassembled WGS sequence"/>
</dbReference>
<evidence type="ECO:0000313" key="9">
    <source>
        <dbReference type="Proteomes" id="UP000716291"/>
    </source>
</evidence>
<feature type="domain" description="Attractin/MKLN-like beta-propeller" evidence="7">
    <location>
        <begin position="13"/>
        <end position="280"/>
    </location>
</feature>
<dbReference type="PANTHER" id="PTHR43180:SF66">
    <property type="entry name" value="SHORT-CHAIN DEHYDROGENASE_REDUCTASE FAMILY PROTEIN"/>
    <property type="match status" value="1"/>
</dbReference>
<comment type="caution">
    <text evidence="8">The sequence shown here is derived from an EMBL/GenBank/DDBJ whole genome shotgun (WGS) entry which is preliminary data.</text>
</comment>
<keyword evidence="4" id="KW-0521">NADP</keyword>
<dbReference type="InterPro" id="IPR056737">
    <property type="entry name" value="Beta-prop_ATRN-MKLN-like"/>
</dbReference>
<dbReference type="EMBL" id="JAANQT010002317">
    <property type="protein sequence ID" value="KAG1302682.1"/>
    <property type="molecule type" value="Genomic_DNA"/>
</dbReference>
<comment type="similarity">
    <text evidence="1">Belongs to the short-chain dehydrogenases/reductases (SDR) family.</text>
</comment>
<dbReference type="InterPro" id="IPR020904">
    <property type="entry name" value="Sc_DH/Rdtase_CS"/>
</dbReference>
<dbReference type="InterPro" id="IPR015915">
    <property type="entry name" value="Kelch-typ_b-propeller"/>
</dbReference>
<evidence type="ECO:0000256" key="5">
    <source>
        <dbReference type="ARBA" id="ARBA00023002"/>
    </source>
</evidence>
<dbReference type="SUPFAM" id="SSF117281">
    <property type="entry name" value="Kelch motif"/>
    <property type="match status" value="1"/>
</dbReference>
<dbReference type="SUPFAM" id="SSF51735">
    <property type="entry name" value="NAD(P)-binding Rossmann-fold domains"/>
    <property type="match status" value="1"/>
</dbReference>
<reference evidence="8" key="1">
    <citation type="journal article" date="2020" name="Microb. Genom.">
        <title>Genetic diversity of clinical and environmental Mucorales isolates obtained from an investigation of mucormycosis cases among solid organ transplant recipients.</title>
        <authorList>
            <person name="Nguyen M.H."/>
            <person name="Kaul D."/>
            <person name="Muto C."/>
            <person name="Cheng S.J."/>
            <person name="Richter R.A."/>
            <person name="Bruno V.M."/>
            <person name="Liu G."/>
            <person name="Beyhan S."/>
            <person name="Sundermann A.J."/>
            <person name="Mounaud S."/>
            <person name="Pasculle A.W."/>
            <person name="Nierman W.C."/>
            <person name="Driscoll E."/>
            <person name="Cumbie R."/>
            <person name="Clancy C.J."/>
            <person name="Dupont C.L."/>
        </authorList>
    </citation>
    <scope>NUCLEOTIDE SEQUENCE</scope>
    <source>
        <strain evidence="8">GL11</strain>
    </source>
</reference>
<keyword evidence="9" id="KW-1185">Reference proteome</keyword>
<name>A0A9P6X0I5_RHIOR</name>
<evidence type="ECO:0000259" key="7">
    <source>
        <dbReference type="Pfam" id="PF24981"/>
    </source>
</evidence>
<evidence type="ECO:0000313" key="8">
    <source>
        <dbReference type="EMBL" id="KAG1302682.1"/>
    </source>
</evidence>
<dbReference type="PANTHER" id="PTHR43180">
    <property type="entry name" value="3-OXOACYL-(ACYL-CARRIER-PROTEIN) REDUCTASE (AFU_ORTHOLOGUE AFUA_6G11210)"/>
    <property type="match status" value="1"/>
</dbReference>
<dbReference type="CDD" id="cd05233">
    <property type="entry name" value="SDR_c"/>
    <property type="match status" value="1"/>
</dbReference>
<sequence>MLDVSQDFSLSSAVNSWQTVPSGNYVLEPNSLFTMVPFNSSYLIHGGLGYGSTQEYRKNLTVLFDATTQAWKTVSDNETVSSREASGTLDSLGRIWYWGGLSDTTSSPTINRTTYHHDFSVFNTQNFSWAFPNNNTPSFVRPRVEHTATLTHSGNSIYFIGGLEINEDGTIVPAPMNEILEYNVINSTWNLLNTKNSTVPSSRRLHSATAVPNTDLILIYGGSSTDSPKVVSDYIYLLNTTSLTWSTVNLANPDQGANARFGHSAVLYKQHTLFIIFGVDILGLARNDFFLLDLEHWQWVTEFKTSDAYTASMTTTTTSSSSPSSNTGLSSEASTTSQQSSGTRLVTQIFNHLSKITPSLQDKVCIVTGAGSLYGIGRATTFALAKRGPKAIYVTDLTLDHLNDLAQEIENTFHGVRCIPFQVDAASTSDVKGVIDKALEEFGRLDVFFANAGIVSANRVFDEDAESFMKMMRVNALSAFLAIKHAGLAMKEVGKGGKEISGGSIICTASVAGLRSGAGSPEYSASKAAIINLCQTGAYQYAGTNVRVNAMCPGLIETNMTKPTFDYAKQRGTHHKIGQLNPTKRYGIASEIGNVVAFLASDEASYMNGQAIAVDGGLSASHPIVPGKSY</sequence>
<evidence type="ECO:0000256" key="6">
    <source>
        <dbReference type="SAM" id="MobiDB-lite"/>
    </source>
</evidence>
<dbReference type="PRINTS" id="PR00080">
    <property type="entry name" value="SDRFAMILY"/>
</dbReference>
<protein>
    <recommendedName>
        <fullName evidence="7">Attractin/MKLN-like beta-propeller domain-containing protein</fullName>
    </recommendedName>
</protein>
<dbReference type="AlphaFoldDB" id="A0A9P6X0I5"/>
<feature type="region of interest" description="Disordered" evidence="6">
    <location>
        <begin position="314"/>
        <end position="340"/>
    </location>
</feature>
<evidence type="ECO:0000256" key="4">
    <source>
        <dbReference type="ARBA" id="ARBA00022857"/>
    </source>
</evidence>
<proteinExistence type="inferred from homology"/>
<gene>
    <name evidence="8" type="ORF">G6F64_010721</name>
</gene>
<accession>A0A9P6X0I5</accession>
<dbReference type="GO" id="GO:0016491">
    <property type="term" value="F:oxidoreductase activity"/>
    <property type="evidence" value="ECO:0007669"/>
    <property type="project" value="UniProtKB-KW"/>
</dbReference>